<dbReference type="Gene3D" id="3.40.630.30">
    <property type="match status" value="1"/>
</dbReference>
<protein>
    <submittedName>
        <fullName evidence="1">GCN5 family acetyltransferase</fullName>
    </submittedName>
</protein>
<dbReference type="PANTHER" id="PTHR43441:SF10">
    <property type="entry name" value="ACETYLTRANSFERASE"/>
    <property type="match status" value="1"/>
</dbReference>
<dbReference type="RefSeq" id="WP_112280376.1">
    <property type="nucleotide sequence ID" value="NZ_MASW01000001.1"/>
</dbReference>
<dbReference type="SUPFAM" id="SSF55729">
    <property type="entry name" value="Acyl-CoA N-acyltransferases (Nat)"/>
    <property type="match status" value="1"/>
</dbReference>
<dbReference type="InterPro" id="IPR000182">
    <property type="entry name" value="GNAT_dom"/>
</dbReference>
<accession>A0A2V4BCV5</accession>
<keyword evidence="1" id="KW-0808">Transferase</keyword>
<sequence length="175" mass="18704">MEPVEINAGTYYLRQLRADDRLDDRPALVEAFTDPTHVRFVPGYLVDTPAAASGYIARRAGEWARGERCSWAVAHPVTGALLGEVGLKKLDFDAGTAETAVWVHPAARGQGVATTAVGAALRFGFDALGLRTIDYLHEPDNHASAGVAKRCGFTFAGPVPETGDVRWTRGADDPA</sequence>
<organism evidence="1 2">
    <name type="scientific">Prauserella muralis</name>
    <dbReference type="NCBI Taxonomy" id="588067"/>
    <lineage>
        <taxon>Bacteria</taxon>
        <taxon>Bacillati</taxon>
        <taxon>Actinomycetota</taxon>
        <taxon>Actinomycetes</taxon>
        <taxon>Pseudonocardiales</taxon>
        <taxon>Pseudonocardiaceae</taxon>
        <taxon>Prauserella</taxon>
    </lineage>
</organism>
<dbReference type="InterPro" id="IPR051908">
    <property type="entry name" value="Ribosomal_N-acetyltransferase"/>
</dbReference>
<dbReference type="EMBL" id="MASW01000001">
    <property type="protein sequence ID" value="PXY32342.1"/>
    <property type="molecule type" value="Genomic_DNA"/>
</dbReference>
<keyword evidence="2" id="KW-1185">Reference proteome</keyword>
<evidence type="ECO:0000313" key="2">
    <source>
        <dbReference type="Proteomes" id="UP000249915"/>
    </source>
</evidence>
<proteinExistence type="predicted"/>
<name>A0A2V4BCV5_9PSEU</name>
<dbReference type="GO" id="GO:0008999">
    <property type="term" value="F:protein-N-terminal-alanine acetyltransferase activity"/>
    <property type="evidence" value="ECO:0007669"/>
    <property type="project" value="TreeGrafter"/>
</dbReference>
<gene>
    <name evidence="1" type="ORF">BAY60_08720</name>
</gene>
<dbReference type="AlphaFoldDB" id="A0A2V4BCV5"/>
<evidence type="ECO:0000313" key="1">
    <source>
        <dbReference type="EMBL" id="PXY32342.1"/>
    </source>
</evidence>
<dbReference type="GO" id="GO:1990189">
    <property type="term" value="F:protein N-terminal-serine acetyltransferase activity"/>
    <property type="evidence" value="ECO:0007669"/>
    <property type="project" value="TreeGrafter"/>
</dbReference>
<dbReference type="PANTHER" id="PTHR43441">
    <property type="entry name" value="RIBOSOMAL-PROTEIN-SERINE ACETYLTRANSFERASE"/>
    <property type="match status" value="1"/>
</dbReference>
<dbReference type="InterPro" id="IPR016181">
    <property type="entry name" value="Acyl_CoA_acyltransferase"/>
</dbReference>
<dbReference type="Proteomes" id="UP000249915">
    <property type="component" value="Unassembled WGS sequence"/>
</dbReference>
<dbReference type="Pfam" id="PF13302">
    <property type="entry name" value="Acetyltransf_3"/>
    <property type="match status" value="1"/>
</dbReference>
<reference evidence="1 2" key="1">
    <citation type="submission" date="2016-07" db="EMBL/GenBank/DDBJ databases">
        <title>Draft genome sequence of Prauserella muralis DSM 45305, isolated from a mould-covered wall in an indoor environment.</title>
        <authorList>
            <person name="Ruckert C."/>
            <person name="Albersmeier A."/>
            <person name="Jiang C.-L."/>
            <person name="Jiang Y."/>
            <person name="Kalinowski J."/>
            <person name="Schneider O."/>
            <person name="Winkler A."/>
            <person name="Zotchev S.B."/>
        </authorList>
    </citation>
    <scope>NUCLEOTIDE SEQUENCE [LARGE SCALE GENOMIC DNA]</scope>
    <source>
        <strain evidence="1 2">DSM 45305</strain>
    </source>
</reference>
<dbReference type="PROSITE" id="PS51186">
    <property type="entry name" value="GNAT"/>
    <property type="match status" value="1"/>
</dbReference>
<comment type="caution">
    <text evidence="1">The sequence shown here is derived from an EMBL/GenBank/DDBJ whole genome shotgun (WGS) entry which is preliminary data.</text>
</comment>
<dbReference type="OrthoDB" id="2061990at2"/>
<dbReference type="CDD" id="cd04301">
    <property type="entry name" value="NAT_SF"/>
    <property type="match status" value="1"/>
</dbReference>
<dbReference type="GO" id="GO:0005737">
    <property type="term" value="C:cytoplasm"/>
    <property type="evidence" value="ECO:0007669"/>
    <property type="project" value="TreeGrafter"/>
</dbReference>